<sequence length="82" mass="9227">HVACYGTMVCVSWMLGRKYFRIQYPYKSIGIYVLIALGVYVGAAYTANMESVTRLLINTGLLVVFSIIVVLKEYRNIKNLSG</sequence>
<protein>
    <recommendedName>
        <fullName evidence="3">Polysaccharide biosynthesis protein</fullName>
    </recommendedName>
</protein>
<evidence type="ECO:0000256" key="1">
    <source>
        <dbReference type="SAM" id="Phobius"/>
    </source>
</evidence>
<organism evidence="2">
    <name type="scientific">marine sediment metagenome</name>
    <dbReference type="NCBI Taxonomy" id="412755"/>
    <lineage>
        <taxon>unclassified sequences</taxon>
        <taxon>metagenomes</taxon>
        <taxon>ecological metagenomes</taxon>
    </lineage>
</organism>
<accession>A0A0F8WK72</accession>
<keyword evidence="1" id="KW-1133">Transmembrane helix</keyword>
<gene>
    <name evidence="2" type="ORF">LCGC14_3143170</name>
</gene>
<feature type="transmembrane region" description="Helical" evidence="1">
    <location>
        <begin position="24"/>
        <end position="45"/>
    </location>
</feature>
<dbReference type="AlphaFoldDB" id="A0A0F8WK72"/>
<feature type="non-terminal residue" evidence="2">
    <location>
        <position position="1"/>
    </location>
</feature>
<comment type="caution">
    <text evidence="2">The sequence shown here is derived from an EMBL/GenBank/DDBJ whole genome shotgun (WGS) entry which is preliminary data.</text>
</comment>
<name>A0A0F8WK72_9ZZZZ</name>
<keyword evidence="1" id="KW-0472">Membrane</keyword>
<dbReference type="EMBL" id="LAZR01068967">
    <property type="protein sequence ID" value="KKK48630.1"/>
    <property type="molecule type" value="Genomic_DNA"/>
</dbReference>
<evidence type="ECO:0000313" key="2">
    <source>
        <dbReference type="EMBL" id="KKK48630.1"/>
    </source>
</evidence>
<feature type="transmembrane region" description="Helical" evidence="1">
    <location>
        <begin position="51"/>
        <end position="71"/>
    </location>
</feature>
<evidence type="ECO:0008006" key="3">
    <source>
        <dbReference type="Google" id="ProtNLM"/>
    </source>
</evidence>
<reference evidence="2" key="1">
    <citation type="journal article" date="2015" name="Nature">
        <title>Complex archaea that bridge the gap between prokaryotes and eukaryotes.</title>
        <authorList>
            <person name="Spang A."/>
            <person name="Saw J.H."/>
            <person name="Jorgensen S.L."/>
            <person name="Zaremba-Niedzwiedzka K."/>
            <person name="Martijn J."/>
            <person name="Lind A.E."/>
            <person name="van Eijk R."/>
            <person name="Schleper C."/>
            <person name="Guy L."/>
            <person name="Ettema T.J."/>
        </authorList>
    </citation>
    <scope>NUCLEOTIDE SEQUENCE</scope>
</reference>
<keyword evidence="1" id="KW-0812">Transmembrane</keyword>
<proteinExistence type="predicted"/>